<name>A0A8J5JQ04_HOMAM</name>
<proteinExistence type="predicted"/>
<reference evidence="1" key="1">
    <citation type="journal article" date="2021" name="Sci. Adv.">
        <title>The American lobster genome reveals insights on longevity, neural, and immune adaptations.</title>
        <authorList>
            <person name="Polinski J.M."/>
            <person name="Zimin A.V."/>
            <person name="Clark K.F."/>
            <person name="Kohn A.B."/>
            <person name="Sadowski N."/>
            <person name="Timp W."/>
            <person name="Ptitsyn A."/>
            <person name="Khanna P."/>
            <person name="Romanova D.Y."/>
            <person name="Williams P."/>
            <person name="Greenwood S.J."/>
            <person name="Moroz L.L."/>
            <person name="Walt D.R."/>
            <person name="Bodnar A.G."/>
        </authorList>
    </citation>
    <scope>NUCLEOTIDE SEQUENCE</scope>
    <source>
        <strain evidence="1">GMGI-L3</strain>
    </source>
</reference>
<keyword evidence="2" id="KW-1185">Reference proteome</keyword>
<evidence type="ECO:0000313" key="1">
    <source>
        <dbReference type="EMBL" id="KAG7160181.1"/>
    </source>
</evidence>
<dbReference type="AlphaFoldDB" id="A0A8J5JQ04"/>
<evidence type="ECO:0000313" key="2">
    <source>
        <dbReference type="Proteomes" id="UP000747542"/>
    </source>
</evidence>
<protein>
    <submittedName>
        <fullName evidence="1">Uncharacterized protein</fullName>
    </submittedName>
</protein>
<comment type="caution">
    <text evidence="1">The sequence shown here is derived from an EMBL/GenBank/DDBJ whole genome shotgun (WGS) entry which is preliminary data.</text>
</comment>
<organism evidence="1 2">
    <name type="scientific">Homarus americanus</name>
    <name type="common">American lobster</name>
    <dbReference type="NCBI Taxonomy" id="6706"/>
    <lineage>
        <taxon>Eukaryota</taxon>
        <taxon>Metazoa</taxon>
        <taxon>Ecdysozoa</taxon>
        <taxon>Arthropoda</taxon>
        <taxon>Crustacea</taxon>
        <taxon>Multicrustacea</taxon>
        <taxon>Malacostraca</taxon>
        <taxon>Eumalacostraca</taxon>
        <taxon>Eucarida</taxon>
        <taxon>Decapoda</taxon>
        <taxon>Pleocyemata</taxon>
        <taxon>Astacidea</taxon>
        <taxon>Nephropoidea</taxon>
        <taxon>Nephropidae</taxon>
        <taxon>Homarus</taxon>
    </lineage>
</organism>
<gene>
    <name evidence="1" type="ORF">Hamer_G012725</name>
</gene>
<dbReference type="EMBL" id="JAHLQT010031643">
    <property type="protein sequence ID" value="KAG7160181.1"/>
    <property type="molecule type" value="Genomic_DNA"/>
</dbReference>
<sequence length="100" mass="11857">MNNLNQNVEFGDLEEDFVVKLIKSEEEEWLPENWVGLAQLEEAIEHKEVTIQENQLMMRLALYLVFVDQVIKEGIDLDLNLKQSLKVERMIHSNKFMFFS</sequence>
<accession>A0A8J5JQ04</accession>
<dbReference type="Proteomes" id="UP000747542">
    <property type="component" value="Unassembled WGS sequence"/>
</dbReference>